<dbReference type="InterPro" id="IPR001683">
    <property type="entry name" value="PX_dom"/>
</dbReference>
<evidence type="ECO:0000256" key="7">
    <source>
        <dbReference type="ARBA" id="ARBA00033728"/>
    </source>
</evidence>
<sequence>MSPSPPPTTSTSSSLILLPPSPASSHSSLTFEEISFNYNNLLEDENSQQCDTTLESGDLVTTHGRQANDTKNGEESKRQEVRRPGNIRRTAIKILEGSDQRVEAPFAREVAIKGWKIVGGESWTDVAKLGAYVVYDIDIKLKDGGKLNILRRYTDFVRLRKALRIKYHHLWQAIPPLPGKMHIAKFSPKFLEERQSRLQRFLRGVILHPEMGQGGSGSIVGTWVLGDRQP</sequence>
<keyword evidence="4" id="KW-0926">Vacuole</keyword>
<keyword evidence="13" id="KW-1185">Reference proteome</keyword>
<evidence type="ECO:0000256" key="6">
    <source>
        <dbReference type="ARBA" id="ARBA00023136"/>
    </source>
</evidence>
<comment type="subcellular location">
    <subcellularLocation>
        <location evidence="2">Endosome</location>
    </subcellularLocation>
    <subcellularLocation>
        <location evidence="1">Vacuole membrane</location>
        <topology evidence="1">Peripheral membrane protein</topology>
    </subcellularLocation>
</comment>
<protein>
    <recommendedName>
        <fullName evidence="8">Endosomal/vacuolar adapter protein YPT35</fullName>
    </recommendedName>
    <alternativeName>
        <fullName evidence="9">PX domain-containing protein YPT35</fullName>
    </alternativeName>
</protein>
<dbReference type="PaxDb" id="214684-A0A0S2LJ07"/>
<evidence type="ECO:0000256" key="8">
    <source>
        <dbReference type="ARBA" id="ARBA00033774"/>
    </source>
</evidence>
<dbReference type="GO" id="GO:0000423">
    <property type="term" value="P:mitophagy"/>
    <property type="evidence" value="ECO:0000318"/>
    <property type="project" value="GO_Central"/>
</dbReference>
<dbReference type="GO" id="GO:0061709">
    <property type="term" value="P:reticulophagy"/>
    <property type="evidence" value="ECO:0000318"/>
    <property type="project" value="GO_Central"/>
</dbReference>
<dbReference type="SMART" id="SM00312">
    <property type="entry name" value="PX"/>
    <property type="match status" value="1"/>
</dbReference>
<feature type="region of interest" description="Disordered" evidence="10">
    <location>
        <begin position="1"/>
        <end position="26"/>
    </location>
</feature>
<dbReference type="GO" id="GO:0005769">
    <property type="term" value="C:early endosome"/>
    <property type="evidence" value="ECO:0000318"/>
    <property type="project" value="GO_Central"/>
</dbReference>
<dbReference type="InterPro" id="IPR037917">
    <property type="entry name" value="Ypt35_PX"/>
</dbReference>
<evidence type="ECO:0000256" key="2">
    <source>
        <dbReference type="ARBA" id="ARBA00004177"/>
    </source>
</evidence>
<evidence type="ECO:0000256" key="9">
    <source>
        <dbReference type="ARBA" id="ARBA00033785"/>
    </source>
</evidence>
<dbReference type="GO" id="GO:0000407">
    <property type="term" value="C:phagophore assembly site"/>
    <property type="evidence" value="ECO:0000318"/>
    <property type="project" value="GO_Central"/>
</dbReference>
<feature type="compositionally biased region" description="Low complexity" evidence="10">
    <location>
        <begin position="9"/>
        <end position="26"/>
    </location>
</feature>
<dbReference type="Gene3D" id="3.30.1520.10">
    <property type="entry name" value="Phox-like domain"/>
    <property type="match status" value="1"/>
</dbReference>
<dbReference type="PANTHER" id="PTHR10555">
    <property type="entry name" value="SORTING NEXIN"/>
    <property type="match status" value="1"/>
</dbReference>
<accession>A0A0S2LJ07</accession>
<feature type="domain" description="PX" evidence="11">
    <location>
        <begin position="113"/>
        <end position="230"/>
    </location>
</feature>
<dbReference type="PROSITE" id="PS50195">
    <property type="entry name" value="PX"/>
    <property type="match status" value="1"/>
</dbReference>
<proteinExistence type="inferred from homology"/>
<keyword evidence="5" id="KW-0967">Endosome</keyword>
<evidence type="ECO:0000313" key="13">
    <source>
        <dbReference type="Proteomes" id="UP000002149"/>
    </source>
</evidence>
<feature type="compositionally biased region" description="Basic and acidic residues" evidence="10">
    <location>
        <begin position="66"/>
        <end position="82"/>
    </location>
</feature>
<comment type="function">
    <text evidence="7">Recruits the lipid transfer protein VPS13 to endosomal and vacuolar membranes.</text>
</comment>
<evidence type="ECO:0000259" key="11">
    <source>
        <dbReference type="PROSITE" id="PS50195"/>
    </source>
</evidence>
<dbReference type="Proteomes" id="UP000002149">
    <property type="component" value="Chromosome 3"/>
</dbReference>
<dbReference type="GO" id="GO:0032456">
    <property type="term" value="P:endocytic recycling"/>
    <property type="evidence" value="ECO:0000318"/>
    <property type="project" value="GO_Central"/>
</dbReference>
<organism evidence="12 13">
    <name type="scientific">Cryptococcus deneoformans (strain JEC21 / ATCC MYA-565)</name>
    <name type="common">Cryptococcus neoformans var. neoformans serotype D</name>
    <dbReference type="NCBI Taxonomy" id="214684"/>
    <lineage>
        <taxon>Eukaryota</taxon>
        <taxon>Fungi</taxon>
        <taxon>Dikarya</taxon>
        <taxon>Basidiomycota</taxon>
        <taxon>Agaricomycotina</taxon>
        <taxon>Tremellomycetes</taxon>
        <taxon>Tremellales</taxon>
        <taxon>Cryptococcaceae</taxon>
        <taxon>Cryptococcus</taxon>
        <taxon>Cryptococcus neoformans species complex</taxon>
    </lineage>
</organism>
<evidence type="ECO:0000256" key="3">
    <source>
        <dbReference type="ARBA" id="ARBA00007426"/>
    </source>
</evidence>
<evidence type="ECO:0000256" key="5">
    <source>
        <dbReference type="ARBA" id="ARBA00022753"/>
    </source>
</evidence>
<dbReference type="STRING" id="214684.A0A0S2LJ07"/>
<name>A0A0S2LJ07_CRYD1</name>
<feature type="region of interest" description="Disordered" evidence="10">
    <location>
        <begin position="58"/>
        <end position="82"/>
    </location>
</feature>
<comment type="similarity">
    <text evidence="3">Belongs to the YPT35 family.</text>
</comment>
<reference evidence="12 13" key="1">
    <citation type="journal article" date="2005" name="Science">
        <title>The genome of the basidiomycetous yeast and human pathogen Cryptococcus neoformans.</title>
        <authorList>
            <person name="Loftus B.J."/>
            <person name="Fung E."/>
            <person name="Roncaglia P."/>
            <person name="Rowley D."/>
            <person name="Amedeo P."/>
            <person name="Bruno D."/>
            <person name="Vamathevan J."/>
            <person name="Miranda M."/>
            <person name="Anderson I.J."/>
            <person name="Fraser J.A."/>
            <person name="Allen J.E."/>
            <person name="Bosdet I.E."/>
            <person name="Brent M.R."/>
            <person name="Chiu R."/>
            <person name="Doering T.L."/>
            <person name="Donlin M.J."/>
            <person name="D'Souza C.A."/>
            <person name="Fox D.S."/>
            <person name="Grinberg V."/>
            <person name="Fu J."/>
            <person name="Fukushima M."/>
            <person name="Haas B.J."/>
            <person name="Huang J.C."/>
            <person name="Janbon G."/>
            <person name="Jones S.J."/>
            <person name="Koo H.L."/>
            <person name="Krzywinski M.I."/>
            <person name="Kwon-Chung J.K."/>
            <person name="Lengeler K.B."/>
            <person name="Maiti R."/>
            <person name="Marra M.A."/>
            <person name="Marra R.E."/>
            <person name="Mathewson C.A."/>
            <person name="Mitchell T.G."/>
            <person name="Pertea M."/>
            <person name="Riggs F.R."/>
            <person name="Salzberg S.L."/>
            <person name="Schein J.E."/>
            <person name="Shvartsbeyn A."/>
            <person name="Shin H."/>
            <person name="Shumway M."/>
            <person name="Specht C.A."/>
            <person name="Suh B.B."/>
            <person name="Tenney A."/>
            <person name="Utterback T.R."/>
            <person name="Wickes B.L."/>
            <person name="Wortman J.R."/>
            <person name="Wye N.H."/>
            <person name="Kronstad J.W."/>
            <person name="Lodge J.K."/>
            <person name="Heitman J."/>
            <person name="Davis R.W."/>
            <person name="Fraser C.M."/>
            <person name="Hyman R.W."/>
        </authorList>
    </citation>
    <scope>NUCLEOTIDE SEQUENCE [LARGE SCALE GENOMIC DNA]</scope>
    <source>
        <strain evidence="13">JEC21 / ATCC MYA-565</strain>
    </source>
</reference>
<dbReference type="GO" id="GO:0005774">
    <property type="term" value="C:vacuolar membrane"/>
    <property type="evidence" value="ECO:0007669"/>
    <property type="project" value="UniProtKB-SubCell"/>
</dbReference>
<dbReference type="SUPFAM" id="SSF64268">
    <property type="entry name" value="PX domain"/>
    <property type="match status" value="1"/>
</dbReference>
<dbReference type="InParanoid" id="A0A0S2LJ07"/>
<dbReference type="GO" id="GO:0034727">
    <property type="term" value="P:piecemeal microautophagy of the nucleus"/>
    <property type="evidence" value="ECO:0000318"/>
    <property type="project" value="GO_Central"/>
</dbReference>
<dbReference type="RefSeq" id="XP_024514309.1">
    <property type="nucleotide sequence ID" value="XM_024658453.1"/>
</dbReference>
<dbReference type="VEuPathDB" id="FungiDB:CNC05145"/>
<dbReference type="AlphaFoldDB" id="A0A0S2LJ07"/>
<gene>
    <name evidence="12" type="ordered locus">CNC05145</name>
</gene>
<dbReference type="GO" id="GO:0032266">
    <property type="term" value="F:phosphatidylinositol-3-phosphate binding"/>
    <property type="evidence" value="ECO:0007669"/>
    <property type="project" value="InterPro"/>
</dbReference>
<dbReference type="CDD" id="cd07280">
    <property type="entry name" value="PX_YPT35"/>
    <property type="match status" value="1"/>
</dbReference>
<dbReference type="GO" id="GO:0015031">
    <property type="term" value="P:protein transport"/>
    <property type="evidence" value="ECO:0000318"/>
    <property type="project" value="GO_Central"/>
</dbReference>
<evidence type="ECO:0000256" key="4">
    <source>
        <dbReference type="ARBA" id="ARBA00022554"/>
    </source>
</evidence>
<evidence type="ECO:0000313" key="12">
    <source>
        <dbReference type="EMBL" id="ALO60492.1"/>
    </source>
</evidence>
<dbReference type="GeneID" id="36392809"/>
<evidence type="ECO:0000256" key="1">
    <source>
        <dbReference type="ARBA" id="ARBA00004148"/>
    </source>
</evidence>
<dbReference type="KEGG" id="cne:CNC05145"/>
<dbReference type="InterPro" id="IPR036871">
    <property type="entry name" value="PX_dom_sf"/>
</dbReference>
<dbReference type="EMBL" id="AE017343">
    <property type="protein sequence ID" value="ALO60492.1"/>
    <property type="molecule type" value="Genomic_DNA"/>
</dbReference>
<dbReference type="GO" id="GO:0010008">
    <property type="term" value="C:endosome membrane"/>
    <property type="evidence" value="ECO:0007669"/>
    <property type="project" value="UniProtKB-SubCell"/>
</dbReference>
<keyword evidence="6" id="KW-0472">Membrane</keyword>
<dbReference type="Pfam" id="PF00787">
    <property type="entry name" value="PX"/>
    <property type="match status" value="1"/>
</dbReference>
<evidence type="ECO:0000256" key="10">
    <source>
        <dbReference type="SAM" id="MobiDB-lite"/>
    </source>
</evidence>
<dbReference type="PANTHER" id="PTHR10555:SF170">
    <property type="entry name" value="FI18122P1"/>
    <property type="match status" value="1"/>
</dbReference>
<dbReference type="OrthoDB" id="10254720at2759"/>